<evidence type="ECO:0000313" key="2">
    <source>
        <dbReference type="EMBL" id="CAD7685673.1"/>
    </source>
</evidence>
<keyword evidence="3" id="KW-1185">Reference proteome</keyword>
<feature type="region of interest" description="Disordered" evidence="1">
    <location>
        <begin position="546"/>
        <end position="567"/>
    </location>
</feature>
<reference evidence="2" key="1">
    <citation type="submission" date="2020-12" db="EMBL/GenBank/DDBJ databases">
        <authorList>
            <consortium name="Molecular Ecology Group"/>
        </authorList>
    </citation>
    <scope>NUCLEOTIDE SEQUENCE</scope>
    <source>
        <strain evidence="2">TBG_1078</strain>
    </source>
</reference>
<dbReference type="AlphaFoldDB" id="A0A811ZAD8"/>
<dbReference type="Proteomes" id="UP000645828">
    <property type="component" value="Unassembled WGS sequence"/>
</dbReference>
<dbReference type="PANTHER" id="PTHR34828">
    <property type="entry name" value="TESTIS-EXPRESSED PROTEIN 45"/>
    <property type="match status" value="1"/>
</dbReference>
<dbReference type="EMBL" id="CAJHUB010000760">
    <property type="protein sequence ID" value="CAD7685673.1"/>
    <property type="molecule type" value="Genomic_DNA"/>
</dbReference>
<protein>
    <submittedName>
        <fullName evidence="2">(raccoon dog) hypothetical protein</fullName>
    </submittedName>
</protein>
<dbReference type="Pfam" id="PF15373">
    <property type="entry name" value="SAXO5-like"/>
    <property type="match status" value="1"/>
</dbReference>
<dbReference type="PANTHER" id="PTHR34828:SF1">
    <property type="entry name" value="TESTIS-EXPRESSED PROTEIN 45"/>
    <property type="match status" value="1"/>
</dbReference>
<gene>
    <name evidence="2" type="ORF">NYPRO_LOCUS18466</name>
</gene>
<sequence>MNDDTPAFPRAGGRHRGCACFVRRPRRSAECPAPGTLRGVKGSIVLGRPGPGSLPDLRPSQVAPCPAMAAVAPLPCPLSRRAFLKASHFALGPDPRLHAGAMQSTSHRDFPAHPGVTGAPRCQQPPRGSLLPQDARSRGAELRSETHCAFAPPPPCTRPETRERTPALQGSGLRVHPSARVRTGASTVRADFGWPEAPARAREQIHGARLIFDRDSVAPGDPAKLRIPPTTYQDFYALRAPCPQPRAPCCHLGGLNPLRWDHRRQDNGTSYQRHFQALPSPPALMCKRASSSVELGDFKIGYGPMCSEQKQAYRPQGLPPDRYDKAQAIAHIHHVNICPGDGLFRDRTTKAEHFYAREPERFVLHHDQTPASHILEGNWCPGPGSLTTSMHSFHGQLPVTKPPSRHVPHDKLKSHVCLGDSSLLGQFLQTSMGSDYCPPEKAQKSQKAPSLHLLQSSLPQGTYETDFLTTNQKMLKPHRTAPASVTEDMLQRCKYGHIEPPLGGQRFFSTQYEDEFVSKFQGPAVLRLVNLQDSHVPLGSPRPWGCGAGNIDPRAPKTPTYPCPSQQ</sequence>
<evidence type="ECO:0000313" key="3">
    <source>
        <dbReference type="Proteomes" id="UP000645828"/>
    </source>
</evidence>
<evidence type="ECO:0000256" key="1">
    <source>
        <dbReference type="SAM" id="MobiDB-lite"/>
    </source>
</evidence>
<dbReference type="InterPro" id="IPR028001">
    <property type="entry name" value="SAXO5"/>
</dbReference>
<comment type="caution">
    <text evidence="2">The sequence shown here is derived from an EMBL/GenBank/DDBJ whole genome shotgun (WGS) entry which is preliminary data.</text>
</comment>
<accession>A0A811ZAD8</accession>
<proteinExistence type="predicted"/>
<feature type="region of interest" description="Disordered" evidence="1">
    <location>
        <begin position="143"/>
        <end position="174"/>
    </location>
</feature>
<name>A0A811ZAD8_NYCPR</name>
<organism evidence="2 3">
    <name type="scientific">Nyctereutes procyonoides</name>
    <name type="common">Raccoon dog</name>
    <name type="synonym">Canis procyonoides</name>
    <dbReference type="NCBI Taxonomy" id="34880"/>
    <lineage>
        <taxon>Eukaryota</taxon>
        <taxon>Metazoa</taxon>
        <taxon>Chordata</taxon>
        <taxon>Craniata</taxon>
        <taxon>Vertebrata</taxon>
        <taxon>Euteleostomi</taxon>
        <taxon>Mammalia</taxon>
        <taxon>Eutheria</taxon>
        <taxon>Laurasiatheria</taxon>
        <taxon>Carnivora</taxon>
        <taxon>Caniformia</taxon>
        <taxon>Canidae</taxon>
        <taxon>Nyctereutes</taxon>
    </lineage>
</organism>